<evidence type="ECO:0000256" key="1">
    <source>
        <dbReference type="ARBA" id="ARBA00024204"/>
    </source>
</evidence>
<sequence>MRGPRREAPPPPPGVMAAPMAAVNCEDFSEFQEALRSMRQIDDRIAHELNASVPTASIARAVNLAHTCGQLHSALQEAHAGRAAVISRCVALTSATLARLSERRGEEEADRPALNKALRSQQTTLKLMQSELNVEEVVNDQTWKVFNERCRLHFKPPKPQ</sequence>
<evidence type="ECO:0000256" key="3">
    <source>
        <dbReference type="ARBA" id="ARBA00030733"/>
    </source>
</evidence>
<dbReference type="KEGG" id="pmrn:116958154"/>
<dbReference type="PANTHER" id="PTHR31905">
    <property type="entry name" value="COILED-COIL DOMAIN-CONTAINING PROTEIN 58"/>
    <property type="match status" value="1"/>
</dbReference>
<accession>A0AAJ7UHT4</accession>
<protein>
    <recommendedName>
        <fullName evidence="2">Protein MIX23</fullName>
    </recommendedName>
    <alternativeName>
        <fullName evidence="3">Coiled-coil domain-containing protein 58</fullName>
    </alternativeName>
</protein>
<proteinExistence type="inferred from homology"/>
<comment type="similarity">
    <text evidence="1">Belongs to the MIX23 family.</text>
</comment>
<dbReference type="InterPro" id="IPR019171">
    <property type="entry name" value="MIX23"/>
</dbReference>
<organism evidence="4 5">
    <name type="scientific">Petromyzon marinus</name>
    <name type="common">Sea lamprey</name>
    <dbReference type="NCBI Taxonomy" id="7757"/>
    <lineage>
        <taxon>Eukaryota</taxon>
        <taxon>Metazoa</taxon>
        <taxon>Chordata</taxon>
        <taxon>Craniata</taxon>
        <taxon>Vertebrata</taxon>
        <taxon>Cyclostomata</taxon>
        <taxon>Hyperoartia</taxon>
        <taxon>Petromyzontiformes</taxon>
        <taxon>Petromyzontidae</taxon>
        <taxon>Petromyzon</taxon>
    </lineage>
</organism>
<gene>
    <name evidence="5" type="primary">CCDC58</name>
</gene>
<evidence type="ECO:0000313" key="4">
    <source>
        <dbReference type="Proteomes" id="UP001318040"/>
    </source>
</evidence>
<dbReference type="PANTHER" id="PTHR31905:SF2">
    <property type="entry name" value="PROTEIN MIX23"/>
    <property type="match status" value="1"/>
</dbReference>
<evidence type="ECO:0000313" key="5">
    <source>
        <dbReference type="RefSeq" id="XP_032836544.1"/>
    </source>
</evidence>
<reference evidence="5" key="1">
    <citation type="submission" date="2025-08" db="UniProtKB">
        <authorList>
            <consortium name="RefSeq"/>
        </authorList>
    </citation>
    <scope>IDENTIFICATION</scope>
    <source>
        <tissue evidence="5">Sperm</tissue>
    </source>
</reference>
<name>A0AAJ7UHT4_PETMA</name>
<evidence type="ECO:0000256" key="2">
    <source>
        <dbReference type="ARBA" id="ARBA00024228"/>
    </source>
</evidence>
<dbReference type="GO" id="GO:0005758">
    <property type="term" value="C:mitochondrial intermembrane space"/>
    <property type="evidence" value="ECO:0007669"/>
    <property type="project" value="InterPro"/>
</dbReference>
<dbReference type="Proteomes" id="UP001318040">
    <property type="component" value="Chromosome 73"/>
</dbReference>
<dbReference type="CTD" id="131076"/>
<dbReference type="RefSeq" id="XP_032836544.1">
    <property type="nucleotide sequence ID" value="XM_032980653.1"/>
</dbReference>
<dbReference type="AlphaFoldDB" id="A0AAJ7UHT4"/>
<dbReference type="GeneID" id="116958154"/>
<dbReference type="Pfam" id="PF09774">
    <property type="entry name" value="MIX23"/>
    <property type="match status" value="1"/>
</dbReference>
<keyword evidence="4" id="KW-1185">Reference proteome</keyword>